<accession>A0AAV3JHA6</accession>
<dbReference type="Proteomes" id="UP000015267">
    <property type="component" value="Unassembled WGS sequence"/>
</dbReference>
<organism evidence="1 2">
    <name type="scientific">Streptococcus agalactiae CCUG 29376</name>
    <dbReference type="NCBI Taxonomy" id="1105255"/>
    <lineage>
        <taxon>Bacteria</taxon>
        <taxon>Bacillati</taxon>
        <taxon>Bacillota</taxon>
        <taxon>Bacilli</taxon>
        <taxon>Lactobacillales</taxon>
        <taxon>Streptococcaceae</taxon>
        <taxon>Streptococcus</taxon>
    </lineage>
</organism>
<evidence type="ECO:0000313" key="2">
    <source>
        <dbReference type="Proteomes" id="UP000015267"/>
    </source>
</evidence>
<comment type="caution">
    <text evidence="1">The sequence shown here is derived from an EMBL/GenBank/DDBJ whole genome shotgun (WGS) entry which is preliminary data.</text>
</comment>
<protein>
    <submittedName>
        <fullName evidence="1">Uncharacterized protein</fullName>
    </submittedName>
</protein>
<reference evidence="1 2" key="1">
    <citation type="submission" date="2012-10" db="EMBL/GenBank/DDBJ databases">
        <authorList>
            <person name="Zadoks R.N."/>
            <person name="Moroni P."/>
            <person name="Richards V.P."/>
            <person name="Durkin S.A.S."/>
            <person name="Kim M."/>
            <person name="Pavinski Bitar P.D."/>
            <person name="Stanhope M.J."/>
            <person name="Town C.D."/>
            <person name="Venter J.C."/>
        </authorList>
    </citation>
    <scope>NUCLEOTIDE SEQUENCE [LARGE SCALE GENOMIC DNA]</scope>
    <source>
        <strain evidence="1 2">CCUG 29376</strain>
    </source>
</reference>
<dbReference type="AlphaFoldDB" id="A0AAV3JHA6"/>
<evidence type="ECO:0000313" key="1">
    <source>
        <dbReference type="EMBL" id="EPW15424.1"/>
    </source>
</evidence>
<proteinExistence type="predicted"/>
<name>A0AAV3JHA6_STRAG</name>
<dbReference type="RefSeq" id="WP_001052630.1">
    <property type="nucleotide sequence ID" value="NZ_ANDB01000022.1"/>
</dbReference>
<dbReference type="EMBL" id="ANDB01000022">
    <property type="protein sequence ID" value="EPW15424.1"/>
    <property type="molecule type" value="Genomic_DNA"/>
</dbReference>
<sequence>MNLNQIRIIEACHKFLIGITNFEEELQDDVLVYRYKGNLVSFETYQEYEQRSFVDYNLKYGYLDDTRTYLDDRADLIAAFPSEEHLRALQRVNDAEQARVQIFKLLSQVNLDSLSEKNSNIKKDNFGYDFFNFATKEEYPVYLFSDDESFELVAIS</sequence>
<gene>
    <name evidence="1" type="ORF">SAG0055_02575</name>
</gene>